<reference evidence="1 2" key="1">
    <citation type="submission" date="2019-06" db="EMBL/GenBank/DDBJ databases">
        <title>Draft genome sequence of Methanolobus vulcani B1d.</title>
        <authorList>
            <person name="Creighbaum A.J."/>
            <person name="Ticak T."/>
            <person name="Hariraju D."/>
            <person name="Arivett B.A."/>
            <person name="Ferguson D.J.Jr."/>
        </authorList>
    </citation>
    <scope>NUCLEOTIDE SEQUENCE [LARGE SCALE GENOMIC DNA]</scope>
    <source>
        <strain evidence="1 2">B1d</strain>
    </source>
</reference>
<proteinExistence type="predicted"/>
<gene>
    <name evidence="1" type="ORF">FKV42_02400</name>
</gene>
<evidence type="ECO:0000313" key="2">
    <source>
        <dbReference type="Proteomes" id="UP000319335"/>
    </source>
</evidence>
<comment type="caution">
    <text evidence="1">The sequence shown here is derived from an EMBL/GenBank/DDBJ whole genome shotgun (WGS) entry which is preliminary data.</text>
</comment>
<dbReference type="EMBL" id="VIAQ01000007">
    <property type="protein sequence ID" value="TQD27932.1"/>
    <property type="molecule type" value="Genomic_DNA"/>
</dbReference>
<sequence>MKNNVLQGVERILFTVSEFEAYEISKKIYHYICEYFIDKDIRVFFKKYRKENLLFLIPPEDIDPKRSGTTNKDFQGLLTFQSFCHKYKIDTEKAMANYVSETDCEKNILSLAGPIPNEKSRFFFEFDEIKYCFGGERGYSIISKNDNEELYTSEIINDEIKVDYGIITRMKNPYCKENDVIIVAGCLGPGTQAAIESLTKINKVKVLNEQKEYYFQVIVKCKVDSSLRISESEIMTDTFTKLY</sequence>
<dbReference type="RefSeq" id="WP_154808661.1">
    <property type="nucleotide sequence ID" value="NZ_VIAQ01000007.1"/>
</dbReference>
<dbReference type="Proteomes" id="UP000319335">
    <property type="component" value="Unassembled WGS sequence"/>
</dbReference>
<name>A0A7Z8KQH3_9EURY</name>
<evidence type="ECO:0000313" key="1">
    <source>
        <dbReference type="EMBL" id="TQD27932.1"/>
    </source>
</evidence>
<accession>A0A7Z8KQH3</accession>
<dbReference type="AlphaFoldDB" id="A0A7Z8KQH3"/>
<protein>
    <submittedName>
        <fullName evidence="1">Uncharacterized protein</fullName>
    </submittedName>
</protein>
<dbReference type="OrthoDB" id="11098at2157"/>
<keyword evidence="2" id="KW-1185">Reference proteome</keyword>
<organism evidence="1 2">
    <name type="scientific">Methanolobus vulcani</name>
    <dbReference type="NCBI Taxonomy" id="38026"/>
    <lineage>
        <taxon>Archaea</taxon>
        <taxon>Methanobacteriati</taxon>
        <taxon>Methanobacteriota</taxon>
        <taxon>Stenosarchaea group</taxon>
        <taxon>Methanomicrobia</taxon>
        <taxon>Methanosarcinales</taxon>
        <taxon>Methanosarcinaceae</taxon>
        <taxon>Methanolobus</taxon>
    </lineage>
</organism>